<evidence type="ECO:0000313" key="2">
    <source>
        <dbReference type="Proteomes" id="UP000095287"/>
    </source>
</evidence>
<feature type="signal peptide" evidence="1">
    <location>
        <begin position="1"/>
        <end position="17"/>
    </location>
</feature>
<evidence type="ECO:0000313" key="3">
    <source>
        <dbReference type="WBParaSite" id="L893_g29406.t1"/>
    </source>
</evidence>
<name>A0A1I7ZSL9_9BILA</name>
<organism evidence="2 3">
    <name type="scientific">Steinernema glaseri</name>
    <dbReference type="NCBI Taxonomy" id="37863"/>
    <lineage>
        <taxon>Eukaryota</taxon>
        <taxon>Metazoa</taxon>
        <taxon>Ecdysozoa</taxon>
        <taxon>Nematoda</taxon>
        <taxon>Chromadorea</taxon>
        <taxon>Rhabditida</taxon>
        <taxon>Tylenchina</taxon>
        <taxon>Panagrolaimomorpha</taxon>
        <taxon>Strongyloidoidea</taxon>
        <taxon>Steinernematidae</taxon>
        <taxon>Steinernema</taxon>
    </lineage>
</organism>
<protein>
    <submittedName>
        <fullName evidence="3">Lipoprotein</fullName>
    </submittedName>
</protein>
<sequence length="71" mass="7195">MKYSLIFLFALIAFATACAPITPGLSNDNAGNNTGLFGTDESADDTSAIIGVIEGTGANDKNTNSNGGKKP</sequence>
<dbReference type="Proteomes" id="UP000095287">
    <property type="component" value="Unplaced"/>
</dbReference>
<dbReference type="WBParaSite" id="L893_g29406.t1">
    <property type="protein sequence ID" value="L893_g29406.t1"/>
    <property type="gene ID" value="L893_g29406"/>
</dbReference>
<proteinExistence type="predicted"/>
<reference evidence="3" key="1">
    <citation type="submission" date="2016-11" db="UniProtKB">
        <authorList>
            <consortium name="WormBaseParasite"/>
        </authorList>
    </citation>
    <scope>IDENTIFICATION</scope>
</reference>
<evidence type="ECO:0000256" key="1">
    <source>
        <dbReference type="SAM" id="SignalP"/>
    </source>
</evidence>
<dbReference type="PROSITE" id="PS51257">
    <property type="entry name" value="PROKAR_LIPOPROTEIN"/>
    <property type="match status" value="1"/>
</dbReference>
<keyword evidence="1" id="KW-0732">Signal</keyword>
<keyword evidence="2" id="KW-1185">Reference proteome</keyword>
<feature type="chain" id="PRO_5009313845" evidence="1">
    <location>
        <begin position="18"/>
        <end position="71"/>
    </location>
</feature>
<accession>A0A1I7ZSL9</accession>
<dbReference type="AlphaFoldDB" id="A0A1I7ZSL9"/>